<dbReference type="GO" id="GO:0005960">
    <property type="term" value="C:glycine cleavage complex"/>
    <property type="evidence" value="ECO:0007669"/>
    <property type="project" value="InterPro"/>
</dbReference>
<keyword evidence="2 3" id="KW-0450">Lipoyl</keyword>
<dbReference type="Pfam" id="PF01597">
    <property type="entry name" value="GCV_H"/>
    <property type="match status" value="1"/>
</dbReference>
<dbReference type="NCBIfam" id="NF002270">
    <property type="entry name" value="PRK01202.1"/>
    <property type="match status" value="1"/>
</dbReference>
<evidence type="ECO:0000259" key="5">
    <source>
        <dbReference type="PROSITE" id="PS50968"/>
    </source>
</evidence>
<dbReference type="OrthoDB" id="9796712at2"/>
<comment type="similarity">
    <text evidence="1 3">Belongs to the GcvH family.</text>
</comment>
<evidence type="ECO:0000256" key="2">
    <source>
        <dbReference type="ARBA" id="ARBA00022823"/>
    </source>
</evidence>
<dbReference type="InterPro" id="IPR017453">
    <property type="entry name" value="GCV_H_sub"/>
</dbReference>
<dbReference type="STRING" id="1524460.IX84_07175"/>
<dbReference type="Proteomes" id="UP000029736">
    <property type="component" value="Unassembled WGS sequence"/>
</dbReference>
<evidence type="ECO:0000256" key="1">
    <source>
        <dbReference type="ARBA" id="ARBA00009249"/>
    </source>
</evidence>
<dbReference type="GO" id="GO:0009249">
    <property type="term" value="P:protein lipoylation"/>
    <property type="evidence" value="ECO:0007669"/>
    <property type="project" value="TreeGrafter"/>
</dbReference>
<dbReference type="HAMAP" id="MF_00272">
    <property type="entry name" value="GcvH"/>
    <property type="match status" value="1"/>
</dbReference>
<dbReference type="GO" id="GO:0005829">
    <property type="term" value="C:cytosol"/>
    <property type="evidence" value="ECO:0007669"/>
    <property type="project" value="TreeGrafter"/>
</dbReference>
<name>A0A098S9Y8_9BACT</name>
<comment type="function">
    <text evidence="3">The glycine cleavage system catalyzes the degradation of glycine. The H protein shuttles the methylamine group of glycine from the P protein to the T protein.</text>
</comment>
<dbReference type="EMBL" id="JPOS01000018">
    <property type="protein sequence ID" value="KGE88468.1"/>
    <property type="molecule type" value="Genomic_DNA"/>
</dbReference>
<comment type="cofactor">
    <cofactor evidence="3">
        <name>(R)-lipoate</name>
        <dbReference type="ChEBI" id="CHEBI:83088"/>
    </cofactor>
    <text evidence="3">Binds 1 lipoyl cofactor covalently.</text>
</comment>
<sequence length="130" mass="14712">MEFPDTLKYTNEHEWVRVEEGNIAYVGITDFAQGELDELVYVEVETVDETLDKDEVFGTVEAVKTTSELFMPVSGKILEFNPQIDEADGDNPTLVNEDPYGEGWIVKIEMTNPAELEELMDAEAYKKLVS</sequence>
<dbReference type="Gene3D" id="2.40.50.100">
    <property type="match status" value="1"/>
</dbReference>
<dbReference type="InterPro" id="IPR011053">
    <property type="entry name" value="Single_hybrid_motif"/>
</dbReference>
<dbReference type="GO" id="GO:0019464">
    <property type="term" value="P:glycine decarboxylation via glycine cleavage system"/>
    <property type="evidence" value="ECO:0007669"/>
    <property type="project" value="UniProtKB-UniRule"/>
</dbReference>
<dbReference type="InterPro" id="IPR000089">
    <property type="entry name" value="Biotin_lipoyl"/>
</dbReference>
<keyword evidence="7" id="KW-1185">Reference proteome</keyword>
<dbReference type="PANTHER" id="PTHR11715">
    <property type="entry name" value="GLYCINE CLEAVAGE SYSTEM H PROTEIN"/>
    <property type="match status" value="1"/>
</dbReference>
<gene>
    <name evidence="3" type="primary">gcvH</name>
    <name evidence="6" type="ORF">IX84_07175</name>
</gene>
<dbReference type="InterPro" id="IPR002930">
    <property type="entry name" value="GCV_H"/>
</dbReference>
<feature type="domain" description="Lipoyl-binding" evidence="5">
    <location>
        <begin position="23"/>
        <end position="109"/>
    </location>
</feature>
<evidence type="ECO:0000313" key="7">
    <source>
        <dbReference type="Proteomes" id="UP000029736"/>
    </source>
</evidence>
<dbReference type="InterPro" id="IPR003016">
    <property type="entry name" value="2-oxoA_DH_lipoyl-BS"/>
</dbReference>
<comment type="subunit">
    <text evidence="3">The glycine cleavage system is composed of four proteins: P, T, L and H.</text>
</comment>
<accession>A0A098S9Y8</accession>
<dbReference type="RefSeq" id="WP_044217984.1">
    <property type="nucleotide sequence ID" value="NZ_CAKZLC010000326.1"/>
</dbReference>
<proteinExistence type="inferred from homology"/>
<dbReference type="CDD" id="cd06848">
    <property type="entry name" value="GCS_H"/>
    <property type="match status" value="1"/>
</dbReference>
<protein>
    <recommendedName>
        <fullName evidence="3">Glycine cleavage system H protein</fullName>
    </recommendedName>
</protein>
<dbReference type="PROSITE" id="PS00189">
    <property type="entry name" value="LIPOYL"/>
    <property type="match status" value="1"/>
</dbReference>
<dbReference type="NCBIfam" id="TIGR00527">
    <property type="entry name" value="gcvH"/>
    <property type="match status" value="1"/>
</dbReference>
<evidence type="ECO:0000256" key="4">
    <source>
        <dbReference type="PIRSR" id="PIRSR617453-50"/>
    </source>
</evidence>
<comment type="caution">
    <text evidence="6">The sequence shown here is derived from an EMBL/GenBank/DDBJ whole genome shotgun (WGS) entry which is preliminary data.</text>
</comment>
<dbReference type="InterPro" id="IPR033753">
    <property type="entry name" value="GCV_H/Fam206"/>
</dbReference>
<reference evidence="6 7" key="1">
    <citation type="journal article" date="2014" name="Int. J. Syst. Evol. Microbiol.">
        <title>Phaeodactylibacter xiamenensis gen. nov., sp. nov., a member of the family Saprospiraceae isolated from the marine alga Phaeodactylum tricornutum.</title>
        <authorList>
            <person name="Chen Z.Jr."/>
            <person name="Lei X."/>
            <person name="Lai Q."/>
            <person name="Li Y."/>
            <person name="Zhang B."/>
            <person name="Zhang J."/>
            <person name="Zhang H."/>
            <person name="Yang L."/>
            <person name="Zheng W."/>
            <person name="Tian Y."/>
            <person name="Yu Z."/>
            <person name="Xu H.Jr."/>
            <person name="Zheng T."/>
        </authorList>
    </citation>
    <scope>NUCLEOTIDE SEQUENCE [LARGE SCALE GENOMIC DNA]</scope>
    <source>
        <strain evidence="6 7">KD52</strain>
    </source>
</reference>
<feature type="modified residue" description="N6-lipoyllysine" evidence="3 4">
    <location>
        <position position="64"/>
    </location>
</feature>
<organism evidence="6 7">
    <name type="scientific">Phaeodactylibacter xiamenensis</name>
    <dbReference type="NCBI Taxonomy" id="1524460"/>
    <lineage>
        <taxon>Bacteria</taxon>
        <taxon>Pseudomonadati</taxon>
        <taxon>Bacteroidota</taxon>
        <taxon>Saprospiria</taxon>
        <taxon>Saprospirales</taxon>
        <taxon>Haliscomenobacteraceae</taxon>
        <taxon>Phaeodactylibacter</taxon>
    </lineage>
</organism>
<evidence type="ECO:0000313" key="6">
    <source>
        <dbReference type="EMBL" id="KGE88468.1"/>
    </source>
</evidence>
<dbReference type="SUPFAM" id="SSF51230">
    <property type="entry name" value="Single hybrid motif"/>
    <property type="match status" value="1"/>
</dbReference>
<dbReference type="PANTHER" id="PTHR11715:SF3">
    <property type="entry name" value="GLYCINE CLEAVAGE SYSTEM H PROTEIN-RELATED"/>
    <property type="match status" value="1"/>
</dbReference>
<dbReference type="AlphaFoldDB" id="A0A098S9Y8"/>
<dbReference type="PROSITE" id="PS50968">
    <property type="entry name" value="BIOTINYL_LIPOYL"/>
    <property type="match status" value="1"/>
</dbReference>
<evidence type="ECO:0000256" key="3">
    <source>
        <dbReference type="HAMAP-Rule" id="MF_00272"/>
    </source>
</evidence>